<evidence type="ECO:0000256" key="1">
    <source>
        <dbReference type="SAM" id="MobiDB-lite"/>
    </source>
</evidence>
<sequence length="314" mass="35398">MAEQSSGKLVEISQGFQKDLMLTNLASQLNNLATKILEVEVQCNSRGRYTPPHEQRKSRNGEKNRVEDTLQIILQKITDQDRVLEEMKENVEVLNQVIGSYSRSIQLIRYHEFEKFTRTRGSYISSWVQEFYLAYGELVPKNKKKASEFRPMKSVMLCRHAEVPREPTSDIEVTPSSSTNIRRIEAEFTRLKDDRRRVAPADTSPEANVDSVSAETPSCTSTSEPPNIPSTSSYSSEAPGASSSSQPTRITQAMILKMGQLAYSASVRATRLERSVPEMIDRAILAALTLIHTYVDTLNVRVMACESRQQETSE</sequence>
<evidence type="ECO:0008006" key="4">
    <source>
        <dbReference type="Google" id="ProtNLM"/>
    </source>
</evidence>
<feature type="compositionally biased region" description="Polar residues" evidence="1">
    <location>
        <begin position="210"/>
        <end position="225"/>
    </location>
</feature>
<dbReference type="Gramene" id="PGSC0003DMT400093172">
    <property type="protein sequence ID" value="PGSC0003DMT400093172"/>
    <property type="gene ID" value="PGSC0003DMG400042743"/>
</dbReference>
<feature type="region of interest" description="Disordered" evidence="1">
    <location>
        <begin position="193"/>
        <end position="247"/>
    </location>
</feature>
<organism evidence="2 3">
    <name type="scientific">Solanum tuberosum</name>
    <name type="common">Potato</name>
    <dbReference type="NCBI Taxonomy" id="4113"/>
    <lineage>
        <taxon>Eukaryota</taxon>
        <taxon>Viridiplantae</taxon>
        <taxon>Streptophyta</taxon>
        <taxon>Embryophyta</taxon>
        <taxon>Tracheophyta</taxon>
        <taxon>Spermatophyta</taxon>
        <taxon>Magnoliopsida</taxon>
        <taxon>eudicotyledons</taxon>
        <taxon>Gunneridae</taxon>
        <taxon>Pentapetalae</taxon>
        <taxon>asterids</taxon>
        <taxon>lamiids</taxon>
        <taxon>Solanales</taxon>
        <taxon>Solanaceae</taxon>
        <taxon>Solanoideae</taxon>
        <taxon>Solaneae</taxon>
        <taxon>Solanum</taxon>
    </lineage>
</organism>
<dbReference type="PANTHER" id="PTHR33180">
    <property type="entry name" value="PHOTOSYSTEM II CP43 REACTION CENTER PROTEIN"/>
    <property type="match status" value="1"/>
</dbReference>
<dbReference type="PaxDb" id="4113-PGSC0003DMT400093172"/>
<evidence type="ECO:0000313" key="2">
    <source>
        <dbReference type="EnsemblPlants" id="PGSC0003DMT400093172"/>
    </source>
</evidence>
<dbReference type="EnsemblPlants" id="PGSC0003DMT400093172">
    <property type="protein sequence ID" value="PGSC0003DMT400093172"/>
    <property type="gene ID" value="PGSC0003DMG400042743"/>
</dbReference>
<dbReference type="InParanoid" id="M1DRD7"/>
<protein>
    <recommendedName>
        <fullName evidence="4">Integrase core domain containing protein</fullName>
    </recommendedName>
</protein>
<keyword evidence="3" id="KW-1185">Reference proteome</keyword>
<dbReference type="PANTHER" id="PTHR33180:SF31">
    <property type="entry name" value="POLYPROTEIN PROTEIN"/>
    <property type="match status" value="1"/>
</dbReference>
<evidence type="ECO:0000313" key="3">
    <source>
        <dbReference type="Proteomes" id="UP000011115"/>
    </source>
</evidence>
<proteinExistence type="predicted"/>
<reference evidence="2" key="2">
    <citation type="submission" date="2015-06" db="UniProtKB">
        <authorList>
            <consortium name="EnsemblPlants"/>
        </authorList>
    </citation>
    <scope>IDENTIFICATION</scope>
    <source>
        <strain evidence="2">DM1-3 516 R44</strain>
    </source>
</reference>
<dbReference type="Proteomes" id="UP000011115">
    <property type="component" value="Unassembled WGS sequence"/>
</dbReference>
<accession>M1DRD7</accession>
<name>M1DRD7_SOLTU</name>
<dbReference type="HOGENOM" id="CLU_029307_12_0_1"/>
<dbReference type="AlphaFoldDB" id="M1DRD7"/>
<feature type="compositionally biased region" description="Low complexity" evidence="1">
    <location>
        <begin position="230"/>
        <end position="245"/>
    </location>
</feature>
<reference evidence="3" key="1">
    <citation type="journal article" date="2011" name="Nature">
        <title>Genome sequence and analysis of the tuber crop potato.</title>
        <authorList>
            <consortium name="The Potato Genome Sequencing Consortium"/>
        </authorList>
    </citation>
    <scope>NUCLEOTIDE SEQUENCE [LARGE SCALE GENOMIC DNA]</scope>
    <source>
        <strain evidence="3">cv. DM1-3 516 R44</strain>
    </source>
</reference>